<sequence length="201" mass="21304">MADDLAYIRDLAEAGKNAPLLGGRFLVLWGALTAAAYLGHYAIAEGMFGLQPVAFAIMWIAYVTLGVGGMYLMKMSYPNSKPGRASTGNKVSALVWQASGYFLGAYFLGAFLSAMMLNVFSPFIWSVPMVVGLYGLSQYVSGVIANTAPLKLAGIAAMLSVVPAILLSGTNYMWLFGAAVAAICVLVPGIILMRREPSETV</sequence>
<evidence type="ECO:0000313" key="1">
    <source>
        <dbReference type="EMBL" id="RAN33015.1"/>
    </source>
</evidence>
<dbReference type="Proteomes" id="UP000249123">
    <property type="component" value="Unassembled WGS sequence"/>
</dbReference>
<dbReference type="STRING" id="1280941.HY2_13475"/>
<accession>A0A062U350</accession>
<protein>
    <submittedName>
        <fullName evidence="1">Uncharacterized protein</fullName>
    </submittedName>
</protein>
<dbReference type="eggNOG" id="ENOG50334V8">
    <property type="taxonomic scope" value="Bacteria"/>
</dbReference>
<proteinExistence type="predicted"/>
<dbReference type="AlphaFoldDB" id="A0A062U350"/>
<gene>
    <name evidence="1" type="ORF">HY3_13730</name>
</gene>
<comment type="caution">
    <text evidence="1">The sequence shown here is derived from an EMBL/GenBank/DDBJ whole genome shotgun (WGS) entry which is preliminary data.</text>
</comment>
<keyword evidence="2" id="KW-1185">Reference proteome</keyword>
<evidence type="ECO:0000313" key="2">
    <source>
        <dbReference type="Proteomes" id="UP000249123"/>
    </source>
</evidence>
<reference evidence="1 2" key="1">
    <citation type="submission" date="2013-04" db="EMBL/GenBank/DDBJ databases">
        <title>Hyphomonas sp. T24B3 Genome Sequencing.</title>
        <authorList>
            <person name="Lai Q."/>
            <person name="Shao Z."/>
        </authorList>
    </citation>
    <scope>NUCLEOTIDE SEQUENCE [LARGE SCALE GENOMIC DNA]</scope>
    <source>
        <strain evidence="1 2">T24B3</strain>
    </source>
</reference>
<dbReference type="EMBL" id="AWFB01000025">
    <property type="protein sequence ID" value="RAN33015.1"/>
    <property type="molecule type" value="Genomic_DNA"/>
</dbReference>
<organism evidence="1 2">
    <name type="scientific">Hyphomonas pacifica</name>
    <dbReference type="NCBI Taxonomy" id="1280941"/>
    <lineage>
        <taxon>Bacteria</taxon>
        <taxon>Pseudomonadati</taxon>
        <taxon>Pseudomonadota</taxon>
        <taxon>Alphaproteobacteria</taxon>
        <taxon>Hyphomonadales</taxon>
        <taxon>Hyphomonadaceae</taxon>
        <taxon>Hyphomonas</taxon>
    </lineage>
</organism>
<name>A0A062U350_9PROT</name>